<evidence type="ECO:0000313" key="2">
    <source>
        <dbReference type="Proteomes" id="UP000216024"/>
    </source>
</evidence>
<organism evidence="1 2">
    <name type="scientific">Anaeromicrobium sediminis</name>
    <dbReference type="NCBI Taxonomy" id="1478221"/>
    <lineage>
        <taxon>Bacteria</taxon>
        <taxon>Bacillati</taxon>
        <taxon>Bacillota</taxon>
        <taxon>Clostridia</taxon>
        <taxon>Peptostreptococcales</taxon>
        <taxon>Thermotaleaceae</taxon>
        <taxon>Anaeromicrobium</taxon>
    </lineage>
</organism>
<sequence length="296" mass="34172">MKDIMKELTATILGLSTVSEDINKHMNQVLNLVETFNTTLDPKNKKHMFVAKDQETFIAPVAIAGLKNKEELDLVYFGLNPKFGDDTSKEKRQAINHKSGYYNFYHSKAIFDYLMNGKSNTYYKRVIRVLFSIFGHPEMNTIKISNIRKRYGFDENKDHEIFFDLLKSKSIAFPELIPFHSWKFNLSDSDVAILRKSIPSYDRYVNKLMKYIAENLSADGVVISNGQKASNVIKNHLISMKLEERAFLVYDDKAMEVYKWKNSHWALLKGQIAPGASPIFNANNMYLFGQKIKEIV</sequence>
<keyword evidence="2" id="KW-1185">Reference proteome</keyword>
<gene>
    <name evidence="1" type="ORF">CCE28_02645</name>
</gene>
<name>A0A267MQZ1_9FIRM</name>
<dbReference type="RefSeq" id="WP_095130672.1">
    <property type="nucleotide sequence ID" value="NZ_NIBG01000001.1"/>
</dbReference>
<comment type="caution">
    <text evidence="1">The sequence shown here is derived from an EMBL/GenBank/DDBJ whole genome shotgun (WGS) entry which is preliminary data.</text>
</comment>
<protein>
    <submittedName>
        <fullName evidence="1">Uncharacterized protein</fullName>
    </submittedName>
</protein>
<dbReference type="EMBL" id="NIBG01000001">
    <property type="protein sequence ID" value="PAB61345.1"/>
    <property type="molecule type" value="Genomic_DNA"/>
</dbReference>
<evidence type="ECO:0000313" key="1">
    <source>
        <dbReference type="EMBL" id="PAB61345.1"/>
    </source>
</evidence>
<reference evidence="1 2" key="1">
    <citation type="submission" date="2017-06" db="EMBL/GenBank/DDBJ databases">
        <title>Draft genome sequence of anaerobic fermentative bacterium Anaeromicrobium sediminis DY2726D isolated from West Pacific Ocean sediments.</title>
        <authorList>
            <person name="Zeng X."/>
        </authorList>
    </citation>
    <scope>NUCLEOTIDE SEQUENCE [LARGE SCALE GENOMIC DNA]</scope>
    <source>
        <strain evidence="1 2">DY2726D</strain>
    </source>
</reference>
<proteinExistence type="predicted"/>
<accession>A0A267MQZ1</accession>
<dbReference type="AlphaFoldDB" id="A0A267MQZ1"/>
<dbReference type="Proteomes" id="UP000216024">
    <property type="component" value="Unassembled WGS sequence"/>
</dbReference>